<evidence type="ECO:0000313" key="2">
    <source>
        <dbReference type="Proteomes" id="UP000053477"/>
    </source>
</evidence>
<dbReference type="EMBL" id="KQ085884">
    <property type="protein sequence ID" value="KLO19878.1"/>
    <property type="molecule type" value="Genomic_DNA"/>
</dbReference>
<name>A0A0H2SDQ1_9AGAM</name>
<dbReference type="OrthoDB" id="3265815at2759"/>
<sequence>MEIFDIEELRPFVTILAERFRMVVAQNVSPAIELSPTLPEVTATPNIRRDWTTATCNNASPDVTLSTSDSVTFQVHRDYLLATVTKDFTREPSPQRLEESNVEVNGTPALVLPYSSAVVNILLHIVYKKDGRLRVETPSLVVISTTLRALKEYGIPFNKSTSESTLLFSAMASHCQTSLMAALEVYALAASHAPDLHHVAVFASSFLHSLDLSRVTDETARVMGSIYYLRLTQLLLGRTQAFKRLLLPAPRMHKPSPQCNTRVLREAWTLMTSFLMWRAAPDIGDATIDELKDVVIDSIRCKQCNESFKRRFDALKRSWASVKRVIR</sequence>
<protein>
    <recommendedName>
        <fullName evidence="3">BTB domain-containing protein</fullName>
    </recommendedName>
</protein>
<dbReference type="Proteomes" id="UP000053477">
    <property type="component" value="Unassembled WGS sequence"/>
</dbReference>
<evidence type="ECO:0000313" key="1">
    <source>
        <dbReference type="EMBL" id="KLO19878.1"/>
    </source>
</evidence>
<dbReference type="InParanoid" id="A0A0H2SDQ1"/>
<dbReference type="AlphaFoldDB" id="A0A0H2SDQ1"/>
<proteinExistence type="predicted"/>
<accession>A0A0H2SDQ1</accession>
<gene>
    <name evidence="1" type="ORF">SCHPADRAFT_935007</name>
</gene>
<evidence type="ECO:0008006" key="3">
    <source>
        <dbReference type="Google" id="ProtNLM"/>
    </source>
</evidence>
<keyword evidence="2" id="KW-1185">Reference proteome</keyword>
<organism evidence="1 2">
    <name type="scientific">Schizopora paradoxa</name>
    <dbReference type="NCBI Taxonomy" id="27342"/>
    <lineage>
        <taxon>Eukaryota</taxon>
        <taxon>Fungi</taxon>
        <taxon>Dikarya</taxon>
        <taxon>Basidiomycota</taxon>
        <taxon>Agaricomycotina</taxon>
        <taxon>Agaricomycetes</taxon>
        <taxon>Hymenochaetales</taxon>
        <taxon>Schizoporaceae</taxon>
        <taxon>Schizopora</taxon>
    </lineage>
</organism>
<reference evidence="1 2" key="1">
    <citation type="submission" date="2015-04" db="EMBL/GenBank/DDBJ databases">
        <title>Complete genome sequence of Schizopora paradoxa KUC8140, a cosmopolitan wood degrader in East Asia.</title>
        <authorList>
            <consortium name="DOE Joint Genome Institute"/>
            <person name="Min B."/>
            <person name="Park H."/>
            <person name="Jang Y."/>
            <person name="Kim J.-J."/>
            <person name="Kim K.H."/>
            <person name="Pangilinan J."/>
            <person name="Lipzen A."/>
            <person name="Riley R."/>
            <person name="Grigoriev I.V."/>
            <person name="Spatafora J.W."/>
            <person name="Choi I.-G."/>
        </authorList>
    </citation>
    <scope>NUCLEOTIDE SEQUENCE [LARGE SCALE GENOMIC DNA]</scope>
    <source>
        <strain evidence="1 2">KUC8140</strain>
    </source>
</reference>
<dbReference type="STRING" id="27342.A0A0H2SDQ1"/>